<organism evidence="1 2">
    <name type="scientific">Robbsia betulipollinis</name>
    <dbReference type="NCBI Taxonomy" id="2981849"/>
    <lineage>
        <taxon>Bacteria</taxon>
        <taxon>Pseudomonadati</taxon>
        <taxon>Pseudomonadota</taxon>
        <taxon>Betaproteobacteria</taxon>
        <taxon>Burkholderiales</taxon>
        <taxon>Burkholderiaceae</taxon>
        <taxon>Robbsia</taxon>
    </lineage>
</organism>
<evidence type="ECO:0000313" key="1">
    <source>
        <dbReference type="EMBL" id="MCY0389611.1"/>
    </source>
</evidence>
<gene>
    <name evidence="1" type="ORF">OVY01_20910</name>
</gene>
<accession>A0ABT3ZSS2</accession>
<keyword evidence="2" id="KW-1185">Reference proteome</keyword>
<sequence length="42" mass="4495">MSSFDILMGGLFVIALLVAVKSDYIAAAVPPVVLLMVWALCR</sequence>
<name>A0ABT3ZSS2_9BURK</name>
<proteinExistence type="predicted"/>
<comment type="caution">
    <text evidence="1">The sequence shown here is derived from an EMBL/GenBank/DDBJ whole genome shotgun (WGS) entry which is preliminary data.</text>
</comment>
<dbReference type="Proteomes" id="UP001082899">
    <property type="component" value="Unassembled WGS sequence"/>
</dbReference>
<evidence type="ECO:0000313" key="2">
    <source>
        <dbReference type="Proteomes" id="UP001082899"/>
    </source>
</evidence>
<dbReference type="EMBL" id="JAPMXC010000010">
    <property type="protein sequence ID" value="MCY0389611.1"/>
    <property type="molecule type" value="Genomic_DNA"/>
</dbReference>
<reference evidence="1" key="1">
    <citation type="submission" date="2022-11" db="EMBL/GenBank/DDBJ databases">
        <title>Robbsia betulipollinis sp. nov., isolated from pollen of birch (Betula pendula).</title>
        <authorList>
            <person name="Shi H."/>
            <person name="Ambika Manirajan B."/>
            <person name="Ratering S."/>
            <person name="Geissler-Plaum R."/>
            <person name="Schnell S."/>
        </authorList>
    </citation>
    <scope>NUCLEOTIDE SEQUENCE</scope>
    <source>
        <strain evidence="1">Bb-Pol-6</strain>
    </source>
</reference>
<protein>
    <submittedName>
        <fullName evidence="1">Uncharacterized protein</fullName>
    </submittedName>
</protein>
<dbReference type="RefSeq" id="WP_267849504.1">
    <property type="nucleotide sequence ID" value="NZ_JAPMXC010000010.1"/>
</dbReference>